<dbReference type="RefSeq" id="WP_188617640.1">
    <property type="nucleotide sequence ID" value="NZ_BMLV01000003.1"/>
</dbReference>
<evidence type="ECO:0000313" key="1">
    <source>
        <dbReference type="EMBL" id="GGP04385.1"/>
    </source>
</evidence>
<name>A0ABQ2NJZ5_9FLAO</name>
<keyword evidence="2" id="KW-1185">Reference proteome</keyword>
<evidence type="ECO:0000313" key="2">
    <source>
        <dbReference type="Proteomes" id="UP000620064"/>
    </source>
</evidence>
<sequence length="129" mass="15101">MSTVTKPKIAPEILSQIQEKFEEERQVIVHCCFQNNYMVGNLVRIWPSTFLVDKFTGYSSKLIFWENIAVFPYWTDIPPVKEYCFTLIFSALPKECKVFDFVEEVIQGKGFLVTDIIRNETDVYTIKLT</sequence>
<dbReference type="EMBL" id="BMLV01000003">
    <property type="protein sequence ID" value="GGP04385.1"/>
    <property type="molecule type" value="Genomic_DNA"/>
</dbReference>
<reference evidence="2" key="1">
    <citation type="journal article" date="2019" name="Int. J. Syst. Evol. Microbiol.">
        <title>The Global Catalogue of Microorganisms (GCM) 10K type strain sequencing project: providing services to taxonomists for standard genome sequencing and annotation.</title>
        <authorList>
            <consortium name="The Broad Institute Genomics Platform"/>
            <consortium name="The Broad Institute Genome Sequencing Center for Infectious Disease"/>
            <person name="Wu L."/>
            <person name="Ma J."/>
        </authorList>
    </citation>
    <scope>NUCLEOTIDE SEQUENCE [LARGE SCALE GENOMIC DNA]</scope>
    <source>
        <strain evidence="2">CGMCC 1.7656</strain>
    </source>
</reference>
<organism evidence="1 2">
    <name type="scientific">Cloacibacterium rupense</name>
    <dbReference type="NCBI Taxonomy" id="517423"/>
    <lineage>
        <taxon>Bacteria</taxon>
        <taxon>Pseudomonadati</taxon>
        <taxon>Bacteroidota</taxon>
        <taxon>Flavobacteriia</taxon>
        <taxon>Flavobacteriales</taxon>
        <taxon>Weeksellaceae</taxon>
    </lineage>
</organism>
<proteinExistence type="predicted"/>
<dbReference type="Proteomes" id="UP000620064">
    <property type="component" value="Unassembled WGS sequence"/>
</dbReference>
<protein>
    <submittedName>
        <fullName evidence="1">Uncharacterized protein</fullName>
    </submittedName>
</protein>
<gene>
    <name evidence="1" type="ORF">GCM10010992_16570</name>
</gene>
<comment type="caution">
    <text evidence="1">The sequence shown here is derived from an EMBL/GenBank/DDBJ whole genome shotgun (WGS) entry which is preliminary data.</text>
</comment>
<accession>A0ABQ2NJZ5</accession>